<comment type="caution">
    <text evidence="3">The sequence shown here is derived from an EMBL/GenBank/DDBJ whole genome shotgun (WGS) entry which is preliminary data.</text>
</comment>
<evidence type="ECO:0000313" key="3">
    <source>
        <dbReference type="EMBL" id="KAL2280884.1"/>
    </source>
</evidence>
<reference evidence="3 4" key="1">
    <citation type="submission" date="2024-03" db="EMBL/GenBank/DDBJ databases">
        <title>A high-quality draft genome sequence of Diaporthe vaccinii, a causative agent of upright dieback and viscid rot disease in cranberry plants.</title>
        <authorList>
            <person name="Sarrasin M."/>
            <person name="Lang B.F."/>
            <person name="Burger G."/>
        </authorList>
    </citation>
    <scope>NUCLEOTIDE SEQUENCE [LARGE SCALE GENOMIC DNA]</scope>
    <source>
        <strain evidence="3 4">IS7</strain>
    </source>
</reference>
<dbReference type="PANTHER" id="PTHR35186">
    <property type="entry name" value="ANK_REP_REGION DOMAIN-CONTAINING PROTEIN"/>
    <property type="match status" value="1"/>
</dbReference>
<feature type="region of interest" description="Disordered" evidence="1">
    <location>
        <begin position="391"/>
        <end position="414"/>
    </location>
</feature>
<keyword evidence="4" id="KW-1185">Reference proteome</keyword>
<accession>A0ABR4EEM7</accession>
<evidence type="ECO:0000259" key="2">
    <source>
        <dbReference type="Pfam" id="PF24476"/>
    </source>
</evidence>
<gene>
    <name evidence="3" type="ORF">FJTKL_12196</name>
</gene>
<dbReference type="Proteomes" id="UP001600888">
    <property type="component" value="Unassembled WGS sequence"/>
</dbReference>
<feature type="domain" description="DUF7580" evidence="2">
    <location>
        <begin position="302"/>
        <end position="514"/>
    </location>
</feature>
<sequence>MAAVEVSRLQPGYVHSLVFHAIDISWLGTNQQRPWQWHLKRIQISFSKGKHRKVKKLAEHNKELEDILGYSERIIPIADKRKTSEPVTRFERLRQHAYAIHRTLAKHWRCQRNCQIHAAHLRLRAEEVAISSNVIFRTGYLPQSLDVGWIQEVLIRPNEFVSPQSSIDVSHVRQADSITAVQKAMMQQESVSRATPGPKDRMWRRLQDRMSTMRFPSVRHRRSISSTSPTMFEHLENSLENVSPPLGTVVEVGHATSPVRGNAMELEPVGDLCTFLTEQNRTAGTLGDEDSQRTFTFSKISNKRQNQVTAKARLHSFSELWDAHHQMKINISRRGRFEIATHLASALLQTHLSPWLSPKWTKNDFYFFVDTESYSISSIYPSVCSEFAATPDTAIPDDEDTDPDPTAQRDNEEETRTRLFTLGVMILELIFGHTIEACQFRREYLGADGRPNDQTDVSAARRWSRRVLGESGPDVSDVVRRCLDCSFGPQPSFADARFREAVYVGVILPLSDYTKLWPEVMP</sequence>
<name>A0ABR4EEM7_9PEZI</name>
<dbReference type="PANTHER" id="PTHR35186:SF4">
    <property type="entry name" value="PRION-INHIBITION AND PROPAGATION HELO DOMAIN-CONTAINING PROTEIN"/>
    <property type="match status" value="1"/>
</dbReference>
<evidence type="ECO:0000256" key="1">
    <source>
        <dbReference type="SAM" id="MobiDB-lite"/>
    </source>
</evidence>
<protein>
    <recommendedName>
        <fullName evidence="2">DUF7580 domain-containing protein</fullName>
    </recommendedName>
</protein>
<dbReference type="InterPro" id="IPR056002">
    <property type="entry name" value="DUF7580"/>
</dbReference>
<proteinExistence type="predicted"/>
<evidence type="ECO:0000313" key="4">
    <source>
        <dbReference type="Proteomes" id="UP001600888"/>
    </source>
</evidence>
<organism evidence="3 4">
    <name type="scientific">Diaporthe vaccinii</name>
    <dbReference type="NCBI Taxonomy" id="105482"/>
    <lineage>
        <taxon>Eukaryota</taxon>
        <taxon>Fungi</taxon>
        <taxon>Dikarya</taxon>
        <taxon>Ascomycota</taxon>
        <taxon>Pezizomycotina</taxon>
        <taxon>Sordariomycetes</taxon>
        <taxon>Sordariomycetidae</taxon>
        <taxon>Diaporthales</taxon>
        <taxon>Diaporthaceae</taxon>
        <taxon>Diaporthe</taxon>
        <taxon>Diaporthe eres species complex</taxon>
    </lineage>
</organism>
<dbReference type="EMBL" id="JBAWTH010000062">
    <property type="protein sequence ID" value="KAL2280884.1"/>
    <property type="molecule type" value="Genomic_DNA"/>
</dbReference>
<dbReference type="Pfam" id="PF24476">
    <property type="entry name" value="DUF7580"/>
    <property type="match status" value="1"/>
</dbReference>